<keyword evidence="1" id="KW-0175">Coiled coil</keyword>
<geneLocation type="plasmid" evidence="3 4">
    <name>unnamed</name>
</geneLocation>
<accession>A0ABX6DH13</accession>
<keyword evidence="2" id="KW-0812">Transmembrane</keyword>
<evidence type="ECO:0000313" key="3">
    <source>
        <dbReference type="EMBL" id="QGG54111.1"/>
    </source>
</evidence>
<feature type="coiled-coil region" evidence="1">
    <location>
        <begin position="106"/>
        <end position="179"/>
    </location>
</feature>
<dbReference type="RefSeq" id="WP_139535912.1">
    <property type="nucleotide sequence ID" value="NZ_CP045836.1"/>
</dbReference>
<keyword evidence="4" id="KW-1185">Reference proteome</keyword>
<gene>
    <name evidence="3" type="ORF">GDS87_24640</name>
</gene>
<sequence>MGAFGANSEALEETLLKVQSAMAIADGIQSVREGIKAFKALKVAAMSNIVVQKLLNVVMSLNPVGLIIAGVAALAAAIYALWDPIKQLLQFLGLMEEDTISAAEANKQLTKSYERQTEAMDRASKTMDEMHRHRMKLLQLQGATLEELHEEELKQMEEAKEARHARAEAERDMIKKSQKCIKSIGRGGLGYCQKRKGASRN</sequence>
<proteinExistence type="predicted"/>
<evidence type="ECO:0000256" key="2">
    <source>
        <dbReference type="SAM" id="Phobius"/>
    </source>
</evidence>
<keyword evidence="2" id="KW-0472">Membrane</keyword>
<reference evidence="3 4" key="1">
    <citation type="submission" date="2019-11" db="EMBL/GenBank/DDBJ databases">
        <title>Whole Genome Sequencing and Comparative Genomic Analyses of Lysinibacillus pakistanensis LZH-9, a Halotolerant Strain with Excellent COD Removal Capability.</title>
        <authorList>
            <person name="Zhou H."/>
        </authorList>
    </citation>
    <scope>NUCLEOTIDE SEQUENCE [LARGE SCALE GENOMIC DNA]</scope>
    <source>
        <strain evidence="3 4">LZH-9</strain>
        <plasmid evidence="3 4">unnamed</plasmid>
    </source>
</reference>
<keyword evidence="2" id="KW-1133">Transmembrane helix</keyword>
<dbReference type="EMBL" id="CP045836">
    <property type="protein sequence ID" value="QGG54111.1"/>
    <property type="molecule type" value="Genomic_DNA"/>
</dbReference>
<feature type="transmembrane region" description="Helical" evidence="2">
    <location>
        <begin position="64"/>
        <end position="82"/>
    </location>
</feature>
<dbReference type="Proteomes" id="UP000373269">
    <property type="component" value="Plasmid unnamed"/>
</dbReference>
<protein>
    <submittedName>
        <fullName evidence="3">Uncharacterized protein</fullName>
    </submittedName>
</protein>
<organism evidence="3 4">
    <name type="scientific">Lysinibacillus pakistanensis</name>
    <dbReference type="NCBI Taxonomy" id="759811"/>
    <lineage>
        <taxon>Bacteria</taxon>
        <taxon>Bacillati</taxon>
        <taxon>Bacillota</taxon>
        <taxon>Bacilli</taxon>
        <taxon>Bacillales</taxon>
        <taxon>Bacillaceae</taxon>
        <taxon>Lysinibacillus</taxon>
    </lineage>
</organism>
<evidence type="ECO:0000313" key="4">
    <source>
        <dbReference type="Proteomes" id="UP000373269"/>
    </source>
</evidence>
<evidence type="ECO:0000256" key="1">
    <source>
        <dbReference type="SAM" id="Coils"/>
    </source>
</evidence>
<name>A0ABX6DH13_9BACI</name>
<keyword evidence="3" id="KW-0614">Plasmid</keyword>